<evidence type="ECO:0000256" key="4">
    <source>
        <dbReference type="HAMAP-Rule" id="MF_00995"/>
    </source>
</evidence>
<dbReference type="CDD" id="cd13634">
    <property type="entry name" value="PBP2_Sco4506"/>
    <property type="match status" value="1"/>
</dbReference>
<evidence type="ECO:0000256" key="3">
    <source>
        <dbReference type="ARBA" id="ARBA00023239"/>
    </source>
</evidence>
<evidence type="ECO:0000256" key="2">
    <source>
        <dbReference type="ARBA" id="ARBA00022428"/>
    </source>
</evidence>
<comment type="pathway">
    <text evidence="1 4">Quinol/quinone metabolism; menaquinone biosynthesis.</text>
</comment>
<keyword evidence="3 4" id="KW-0456">Lyase</keyword>
<evidence type="ECO:0000313" key="5">
    <source>
        <dbReference type="EMBL" id="ANY68864.1"/>
    </source>
</evidence>
<name>A0A1B2DMC0_9BACL</name>
<dbReference type="InterPro" id="IPR003773">
    <property type="entry name" value="Menaquinone_biosynth"/>
</dbReference>
<dbReference type="InterPro" id="IPR030868">
    <property type="entry name" value="MqnA"/>
</dbReference>
<dbReference type="HAMAP" id="MF_00995">
    <property type="entry name" value="MqnA"/>
    <property type="match status" value="1"/>
</dbReference>
<dbReference type="SUPFAM" id="SSF53850">
    <property type="entry name" value="Periplasmic binding protein-like II"/>
    <property type="match status" value="1"/>
</dbReference>
<dbReference type="GO" id="GO:0016836">
    <property type="term" value="F:hydro-lyase activity"/>
    <property type="evidence" value="ECO:0007669"/>
    <property type="project" value="UniProtKB-UniRule"/>
</dbReference>
<keyword evidence="2 4" id="KW-0474">Menaquinone biosynthesis</keyword>
<accession>A0A1B2DMC0</accession>
<dbReference type="UniPathway" id="UPA00079"/>
<organism evidence="5">
    <name type="scientific">Paenibacillus sp. BIHB 4019</name>
    <dbReference type="NCBI Taxonomy" id="1870819"/>
    <lineage>
        <taxon>Bacteria</taxon>
        <taxon>Bacillati</taxon>
        <taxon>Bacillota</taxon>
        <taxon>Bacilli</taxon>
        <taxon>Bacillales</taxon>
        <taxon>Paenibacillaceae</taxon>
        <taxon>Paenibacillus</taxon>
    </lineage>
</organism>
<comment type="catalytic activity">
    <reaction evidence="4">
        <text>chorismate = 3-[(1-carboxyvinyl)-oxy]benzoate + H2O</text>
        <dbReference type="Rhea" id="RHEA:40051"/>
        <dbReference type="ChEBI" id="CHEBI:15377"/>
        <dbReference type="ChEBI" id="CHEBI:29748"/>
        <dbReference type="ChEBI" id="CHEBI:76981"/>
        <dbReference type="EC" id="4.2.1.151"/>
    </reaction>
</comment>
<reference evidence="5" key="1">
    <citation type="submission" date="2016-08" db="EMBL/GenBank/DDBJ databases">
        <title>Complete Genome Seqeunce of Paenibacillus sp. BIHB 4019 from tea rhizoplane.</title>
        <authorList>
            <person name="Thakur R."/>
            <person name="Swarnkar M.K."/>
            <person name="Gulati A."/>
        </authorList>
    </citation>
    <scope>NUCLEOTIDE SEQUENCE [LARGE SCALE GENOMIC DNA]</scope>
    <source>
        <strain evidence="5">BIHB4019</strain>
    </source>
</reference>
<comment type="function">
    <text evidence="4">Catalyzes the dehydration of chorismate into 3-[(1-carboxyvinyl)oxy]benzoate, a step in the biosynthesis of menaquinone (MK, vitamin K2).</text>
</comment>
<dbReference type="Gene3D" id="3.40.190.10">
    <property type="entry name" value="Periplasmic binding protein-like II"/>
    <property type="match status" value="2"/>
</dbReference>
<dbReference type="EC" id="4.2.1.151" evidence="4"/>
<dbReference type="PANTHER" id="PTHR37690:SF1">
    <property type="entry name" value="CHORISMATE DEHYDRATASE"/>
    <property type="match status" value="1"/>
</dbReference>
<evidence type="ECO:0000256" key="1">
    <source>
        <dbReference type="ARBA" id="ARBA00004863"/>
    </source>
</evidence>
<protein>
    <recommendedName>
        <fullName evidence="4">Chorismate dehydratase</fullName>
        <ecNumber evidence="4">4.2.1.151</ecNumber>
    </recommendedName>
    <alternativeName>
        <fullName evidence="4">Menaquinone biosynthetic enzyme MqnA</fullName>
    </alternativeName>
</protein>
<gene>
    <name evidence="4" type="primary">mqnA</name>
    <name evidence="5" type="ORF">BBD42_22085</name>
</gene>
<dbReference type="RefSeq" id="WP_099519935.1">
    <property type="nucleotide sequence ID" value="NZ_CP016808.1"/>
</dbReference>
<comment type="similarity">
    <text evidence="4">Belongs to the MqnA/MqnD family. MqnA subfamily.</text>
</comment>
<sequence>MLTKDSLPLMIGEIDYANAWPLFVGLDQRLDASELGLCSRIPAELNRKLREGELQASAVSSYAYGLNSKDYLLLPELCVGSEGRVNSVLLFLKQPIEQVRPQRIAVTSASATSVNLLKIVMKLYYDLDAEYIAAEPMLDQMLENADGALIIGDPAIHASWRSEELHIIDLGELWHRWTGLGMTFAVVAVHKEAAAAFPREIHELHQAMLATKRHNLADLSPLVDKACEELGGERAYWLDYFTCLQYDFGQKLREGLALYFRYATQLGLLDHEVQLAFYEDNSAE</sequence>
<dbReference type="EMBL" id="CP016808">
    <property type="protein sequence ID" value="ANY68864.1"/>
    <property type="molecule type" value="Genomic_DNA"/>
</dbReference>
<dbReference type="PANTHER" id="PTHR37690">
    <property type="entry name" value="CHORISMATE DEHYDRATASE"/>
    <property type="match status" value="1"/>
</dbReference>
<dbReference type="Pfam" id="PF02621">
    <property type="entry name" value="VitK2_biosynth"/>
    <property type="match status" value="1"/>
</dbReference>
<dbReference type="GO" id="GO:0009234">
    <property type="term" value="P:menaquinone biosynthetic process"/>
    <property type="evidence" value="ECO:0007669"/>
    <property type="project" value="UniProtKB-UniRule"/>
</dbReference>
<proteinExistence type="inferred from homology"/>
<dbReference type="AlphaFoldDB" id="A0A1B2DMC0"/>